<keyword evidence="3" id="KW-1015">Disulfide bond</keyword>
<accession>A0A1M7J4U7</accession>
<dbReference type="PANTHER" id="PTHR42852">
    <property type="entry name" value="THIOL:DISULFIDE INTERCHANGE PROTEIN DSBE"/>
    <property type="match status" value="1"/>
</dbReference>
<dbReference type="Pfam" id="PF08534">
    <property type="entry name" value="Redoxin"/>
    <property type="match status" value="1"/>
</dbReference>
<evidence type="ECO:0000256" key="2">
    <source>
        <dbReference type="ARBA" id="ARBA00022748"/>
    </source>
</evidence>
<evidence type="ECO:0000313" key="6">
    <source>
        <dbReference type="EMBL" id="SHM47447.1"/>
    </source>
</evidence>
<dbReference type="SUPFAM" id="SSF52833">
    <property type="entry name" value="Thioredoxin-like"/>
    <property type="match status" value="1"/>
</dbReference>
<evidence type="ECO:0000256" key="3">
    <source>
        <dbReference type="ARBA" id="ARBA00023157"/>
    </source>
</evidence>
<evidence type="ECO:0000259" key="5">
    <source>
        <dbReference type="PROSITE" id="PS51352"/>
    </source>
</evidence>
<dbReference type="InterPro" id="IPR013766">
    <property type="entry name" value="Thioredoxin_domain"/>
</dbReference>
<proteinExistence type="predicted"/>
<keyword evidence="4" id="KW-0676">Redox-active center</keyword>
<organism evidence="6 7">
    <name type="scientific">Chitinophaga jiangningensis</name>
    <dbReference type="NCBI Taxonomy" id="1419482"/>
    <lineage>
        <taxon>Bacteria</taxon>
        <taxon>Pseudomonadati</taxon>
        <taxon>Bacteroidota</taxon>
        <taxon>Chitinophagia</taxon>
        <taxon>Chitinophagales</taxon>
        <taxon>Chitinophagaceae</taxon>
        <taxon>Chitinophaga</taxon>
    </lineage>
</organism>
<dbReference type="GO" id="GO:0016491">
    <property type="term" value="F:oxidoreductase activity"/>
    <property type="evidence" value="ECO:0007669"/>
    <property type="project" value="InterPro"/>
</dbReference>
<evidence type="ECO:0000256" key="1">
    <source>
        <dbReference type="ARBA" id="ARBA00004196"/>
    </source>
</evidence>
<keyword evidence="6" id="KW-0413">Isomerase</keyword>
<dbReference type="Proteomes" id="UP000184420">
    <property type="component" value="Unassembled WGS sequence"/>
</dbReference>
<name>A0A1M7J4U7_9BACT</name>
<dbReference type="PROSITE" id="PS51352">
    <property type="entry name" value="THIOREDOXIN_2"/>
    <property type="match status" value="1"/>
</dbReference>
<sequence length="466" mass="52372">MMLLGWNSMYATGPAMPAKLQLQVTANRPFGGQIMVSYFGGKGTDTFKEEGYRMGNTPTTNFTNTFPAATQLITVNDVPMIVEPGETVSMALTLKDDFKTAPKGVFTALWSGKNASKHALLYKIDSFYQSVDVKAVSTTQQLDEVIGNLEKTTAQLITNAKISNAAVRELVDFHEDKARIQLKYRFAEDHAALKTTAGFGDWYLKGFNIGDPAIASVGSESLTREIVTFWWIGRKLQDSTLKTINQVTELLTTCKSNPLNGKVTTNWFVVEGRNRGFFSEMKQIHSIAKAQLKPGSIGATTCDSLYKAYAQLEAGLPAYNFALKNENGDIVRLSDFRGKIVIIDIWAMWCHGCVDGLPFFRQLADYYKDKNDIVFLTICWEAPDTETQEEWKRFSVKKNINGVNNLFLSADRSDPKAQEFMLRYCLTAITRWVAIDQKGNILDGHLNYSKDEKFERVIANLYKMRD</sequence>
<comment type="subcellular location">
    <subcellularLocation>
        <location evidence="1">Cell envelope</location>
    </subcellularLocation>
</comment>
<dbReference type="InterPro" id="IPR013740">
    <property type="entry name" value="Redoxin"/>
</dbReference>
<dbReference type="EMBL" id="FRBL01000008">
    <property type="protein sequence ID" value="SHM47447.1"/>
    <property type="molecule type" value="Genomic_DNA"/>
</dbReference>
<evidence type="ECO:0000256" key="4">
    <source>
        <dbReference type="ARBA" id="ARBA00023284"/>
    </source>
</evidence>
<evidence type="ECO:0000313" key="7">
    <source>
        <dbReference type="Proteomes" id="UP000184420"/>
    </source>
</evidence>
<feature type="domain" description="Thioredoxin" evidence="5">
    <location>
        <begin position="312"/>
        <end position="463"/>
    </location>
</feature>
<dbReference type="Gene3D" id="3.40.30.10">
    <property type="entry name" value="Glutaredoxin"/>
    <property type="match status" value="1"/>
</dbReference>
<reference evidence="6 7" key="1">
    <citation type="submission" date="2016-11" db="EMBL/GenBank/DDBJ databases">
        <authorList>
            <person name="Jaros S."/>
            <person name="Januszkiewicz K."/>
            <person name="Wedrychowicz H."/>
        </authorList>
    </citation>
    <scope>NUCLEOTIDE SEQUENCE [LARGE SCALE GENOMIC DNA]</scope>
    <source>
        <strain evidence="6 7">DSM 27406</strain>
    </source>
</reference>
<dbReference type="InterPro" id="IPR036249">
    <property type="entry name" value="Thioredoxin-like_sf"/>
</dbReference>
<keyword evidence="2" id="KW-0201">Cytochrome c-type biogenesis</keyword>
<dbReference type="PANTHER" id="PTHR42852:SF6">
    <property type="entry name" value="THIOL:DISULFIDE INTERCHANGE PROTEIN DSBE"/>
    <property type="match status" value="1"/>
</dbReference>
<gene>
    <name evidence="6" type="ORF">SAMN05444266_108204</name>
</gene>
<dbReference type="GO" id="GO:0030313">
    <property type="term" value="C:cell envelope"/>
    <property type="evidence" value="ECO:0007669"/>
    <property type="project" value="UniProtKB-SubCell"/>
</dbReference>
<keyword evidence="7" id="KW-1185">Reference proteome</keyword>
<dbReference type="CDD" id="cd02966">
    <property type="entry name" value="TlpA_like_family"/>
    <property type="match status" value="1"/>
</dbReference>
<dbReference type="GO" id="GO:0016853">
    <property type="term" value="F:isomerase activity"/>
    <property type="evidence" value="ECO:0007669"/>
    <property type="project" value="UniProtKB-KW"/>
</dbReference>
<protein>
    <submittedName>
        <fullName evidence="6">Thiol-disulfide isomerase or thioredoxin</fullName>
    </submittedName>
</protein>
<dbReference type="InterPro" id="IPR050553">
    <property type="entry name" value="Thioredoxin_ResA/DsbE_sf"/>
</dbReference>
<dbReference type="GO" id="GO:0017004">
    <property type="term" value="P:cytochrome complex assembly"/>
    <property type="evidence" value="ECO:0007669"/>
    <property type="project" value="UniProtKB-KW"/>
</dbReference>
<dbReference type="STRING" id="1419482.SAMN05444266_108204"/>
<dbReference type="AlphaFoldDB" id="A0A1M7J4U7"/>